<dbReference type="EMBL" id="BAAALT010000231">
    <property type="protein sequence ID" value="GAA1826835.1"/>
    <property type="molecule type" value="Genomic_DNA"/>
</dbReference>
<feature type="compositionally biased region" description="Pro residues" evidence="1">
    <location>
        <begin position="113"/>
        <end position="134"/>
    </location>
</feature>
<feature type="signal peptide" evidence="2">
    <location>
        <begin position="1"/>
        <end position="22"/>
    </location>
</feature>
<feature type="compositionally biased region" description="Basic and acidic residues" evidence="1">
    <location>
        <begin position="86"/>
        <end position="95"/>
    </location>
</feature>
<dbReference type="RefSeq" id="WP_344138135.1">
    <property type="nucleotide sequence ID" value="NZ_BAAALT010000231.1"/>
</dbReference>
<comment type="caution">
    <text evidence="4">The sequence shown here is derived from an EMBL/GenBank/DDBJ whole genome shotgun (WGS) entry which is preliminary data.</text>
</comment>
<name>A0ABN2MIJ2_9ACTN</name>
<evidence type="ECO:0000256" key="2">
    <source>
        <dbReference type="SAM" id="SignalP"/>
    </source>
</evidence>
<sequence length="264" mass="27228">MSRSTISAVIAAAVAIGGVATAAVVHVGAPVAGAVGSAAVPVLPPVKPAEPPVPAGRPAPAVGIPLAVGLALVDGAATIGLAGERTAPRADRAARPEGATAAGTLVEELPVPRMEPTPTPSAAPSPSPDTPGTPGPAIDRNFSVTLRSATCGRTDLAPSAPNMHPRRGQYCLVQLRFTNVARYTVWFSLSAWLQRAFTSDGARHWGDLRASEAATDRGNPYFQRVRPGETTDGTVVFDLPRGLRIDRLHVRESLLSSGVDVRVP</sequence>
<feature type="chain" id="PRO_5047081062" description="DUF4352 domain-containing protein" evidence="2">
    <location>
        <begin position="23"/>
        <end position="264"/>
    </location>
</feature>
<reference evidence="4 5" key="1">
    <citation type="journal article" date="2019" name="Int. J. Syst. Evol. Microbiol.">
        <title>The Global Catalogue of Microorganisms (GCM) 10K type strain sequencing project: providing services to taxonomists for standard genome sequencing and annotation.</title>
        <authorList>
            <consortium name="The Broad Institute Genomics Platform"/>
            <consortium name="The Broad Institute Genome Sequencing Center for Infectious Disease"/>
            <person name="Wu L."/>
            <person name="Ma J."/>
        </authorList>
    </citation>
    <scope>NUCLEOTIDE SEQUENCE [LARGE SCALE GENOMIC DNA]</scope>
    <source>
        <strain evidence="4 5">JCM 13250</strain>
    </source>
</reference>
<dbReference type="Pfam" id="PF11611">
    <property type="entry name" value="DUF4352"/>
    <property type="match status" value="1"/>
</dbReference>
<gene>
    <name evidence="4" type="ORF">GCM10009682_52960</name>
</gene>
<dbReference type="Proteomes" id="UP001500218">
    <property type="component" value="Unassembled WGS sequence"/>
</dbReference>
<dbReference type="InterPro" id="IPR029051">
    <property type="entry name" value="DUF4352"/>
</dbReference>
<evidence type="ECO:0000259" key="3">
    <source>
        <dbReference type="Pfam" id="PF11611"/>
    </source>
</evidence>
<accession>A0ABN2MIJ2</accession>
<keyword evidence="2" id="KW-0732">Signal</keyword>
<feature type="region of interest" description="Disordered" evidence="1">
    <location>
        <begin position="85"/>
        <end position="139"/>
    </location>
</feature>
<protein>
    <recommendedName>
        <fullName evidence="3">DUF4352 domain-containing protein</fullName>
    </recommendedName>
</protein>
<evidence type="ECO:0000256" key="1">
    <source>
        <dbReference type="SAM" id="MobiDB-lite"/>
    </source>
</evidence>
<evidence type="ECO:0000313" key="5">
    <source>
        <dbReference type="Proteomes" id="UP001500218"/>
    </source>
</evidence>
<proteinExistence type="predicted"/>
<keyword evidence="5" id="KW-1185">Reference proteome</keyword>
<organism evidence="4 5">
    <name type="scientific">Luedemannella flava</name>
    <dbReference type="NCBI Taxonomy" id="349316"/>
    <lineage>
        <taxon>Bacteria</taxon>
        <taxon>Bacillati</taxon>
        <taxon>Actinomycetota</taxon>
        <taxon>Actinomycetes</taxon>
        <taxon>Micromonosporales</taxon>
        <taxon>Micromonosporaceae</taxon>
        <taxon>Luedemannella</taxon>
    </lineage>
</organism>
<evidence type="ECO:0000313" key="4">
    <source>
        <dbReference type="EMBL" id="GAA1826835.1"/>
    </source>
</evidence>
<feature type="domain" description="DUF4352" evidence="3">
    <location>
        <begin position="139"/>
        <end position="257"/>
    </location>
</feature>